<keyword evidence="5 6" id="KW-0472">Membrane</keyword>
<feature type="transmembrane region" description="Helical" evidence="6">
    <location>
        <begin position="409"/>
        <end position="433"/>
    </location>
</feature>
<feature type="transmembrane region" description="Helical" evidence="6">
    <location>
        <begin position="346"/>
        <end position="366"/>
    </location>
</feature>
<evidence type="ECO:0000256" key="4">
    <source>
        <dbReference type="ARBA" id="ARBA00022989"/>
    </source>
</evidence>
<feature type="transmembrane region" description="Helical" evidence="6">
    <location>
        <begin position="470"/>
        <end position="488"/>
    </location>
</feature>
<keyword evidence="2" id="KW-1003">Cell membrane</keyword>
<evidence type="ECO:0000256" key="6">
    <source>
        <dbReference type="SAM" id="Phobius"/>
    </source>
</evidence>
<dbReference type="STRING" id="679192.HMPREF9013_0252"/>
<dbReference type="InterPro" id="IPR050833">
    <property type="entry name" value="Poly_Biosynth_Transport"/>
</dbReference>
<evidence type="ECO:0000313" key="7">
    <source>
        <dbReference type="EMBL" id="EFC05647.1"/>
    </source>
</evidence>
<dbReference type="PANTHER" id="PTHR30250">
    <property type="entry name" value="PST FAMILY PREDICTED COLANIC ACID TRANSPORTER"/>
    <property type="match status" value="1"/>
</dbReference>
<feature type="transmembrane region" description="Helical" evidence="6">
    <location>
        <begin position="378"/>
        <end position="397"/>
    </location>
</feature>
<proteinExistence type="predicted"/>
<dbReference type="AlphaFoldDB" id="D2MP27"/>
<dbReference type="GO" id="GO:0005886">
    <property type="term" value="C:plasma membrane"/>
    <property type="evidence" value="ECO:0007669"/>
    <property type="project" value="UniProtKB-SubCell"/>
</dbReference>
<sequence length="510" mass="58504">MKLNRTKNTVRNASWGMIYRLVTILGSFIVKTVIIYKLGSEYNGLGSLFTSILSVLNLANMGFSSSLVFMMYRAVVNDDMDSFCALLNYFKKVYKYVGLMILFSGLLLLPFVKNLVSGNYPASMNLEILFLIYLLETSLGYLLFSYNTAIFSAYQREDIVLKISAIKSIVMYVLQVFFLFLVPNYYIYMMIYLAMVIPNNIALVVKARKEFPEISCRGEVDQETKKVIRNRVLTLFGHKVGSTVLVSIDSILISSFLGLDILSKYSNYYYILTAVNALIEIVTNGSIAGIGNKLITDSEESNYKTFITLTYGWIGIVGAAAACMLCMYQSFIVFWVGKDYLLRNDLMILIVVYFFSWMFRIMQLTYRDAAGLWTKDWLKPYVGLVINLVGSILWISMTRDISGVLWPTIFVFIFVYFPWEAWALFGFQFSFGLKRYLEKIGLYVLWAIIGCFAAYMVSDLFIKEYGAMAVLLRFGIATMVYGIIWVGISFRTVEFKHLWGIVKRTLHRRK</sequence>
<feature type="transmembrane region" description="Helical" evidence="6">
    <location>
        <begin position="311"/>
        <end position="334"/>
    </location>
</feature>
<feature type="transmembrane region" description="Helical" evidence="6">
    <location>
        <begin position="268"/>
        <end position="290"/>
    </location>
</feature>
<feature type="transmembrane region" description="Helical" evidence="6">
    <location>
        <begin position="440"/>
        <end position="458"/>
    </location>
</feature>
<gene>
    <name evidence="7" type="ORF">HMPREF9013_0252</name>
</gene>
<comment type="caution">
    <text evidence="7">The sequence shown here is derived from an EMBL/GenBank/DDBJ whole genome shotgun (WGS) entry which is preliminary data.</text>
</comment>
<dbReference type="OrthoDB" id="8609648at2"/>
<keyword evidence="3 6" id="KW-0812">Transmembrane</keyword>
<dbReference type="RefSeq" id="WP_006627148.1">
    <property type="nucleotide sequence ID" value="NZ_ADFR01000008.1"/>
</dbReference>
<feature type="transmembrane region" description="Helical" evidence="6">
    <location>
        <begin position="21"/>
        <end position="39"/>
    </location>
</feature>
<evidence type="ECO:0000256" key="5">
    <source>
        <dbReference type="ARBA" id="ARBA00023136"/>
    </source>
</evidence>
<feature type="transmembrane region" description="Helical" evidence="6">
    <location>
        <begin position="45"/>
        <end position="72"/>
    </location>
</feature>
<comment type="subcellular location">
    <subcellularLocation>
        <location evidence="1">Cell membrane</location>
        <topology evidence="1">Multi-pass membrane protein</topology>
    </subcellularLocation>
</comment>
<accession>D2MP27</accession>
<name>D2MP27_9FIRM</name>
<organism evidence="7 8">
    <name type="scientific">Bulleidia extructa W1219</name>
    <dbReference type="NCBI Taxonomy" id="679192"/>
    <lineage>
        <taxon>Bacteria</taxon>
        <taxon>Bacillati</taxon>
        <taxon>Bacillota</taxon>
        <taxon>Erysipelotrichia</taxon>
        <taxon>Erysipelotrichales</taxon>
        <taxon>Erysipelotrichaceae</taxon>
        <taxon>Bulleidia</taxon>
    </lineage>
</organism>
<evidence type="ECO:0000256" key="3">
    <source>
        <dbReference type="ARBA" id="ARBA00022692"/>
    </source>
</evidence>
<keyword evidence="8" id="KW-1185">Reference proteome</keyword>
<dbReference type="eggNOG" id="COG2244">
    <property type="taxonomic scope" value="Bacteria"/>
</dbReference>
<dbReference type="Proteomes" id="UP000005017">
    <property type="component" value="Unassembled WGS sequence"/>
</dbReference>
<keyword evidence="4 6" id="KW-1133">Transmembrane helix</keyword>
<feature type="transmembrane region" description="Helical" evidence="6">
    <location>
        <begin position="93"/>
        <end position="116"/>
    </location>
</feature>
<evidence type="ECO:0000313" key="8">
    <source>
        <dbReference type="Proteomes" id="UP000005017"/>
    </source>
</evidence>
<feature type="transmembrane region" description="Helical" evidence="6">
    <location>
        <begin position="128"/>
        <end position="147"/>
    </location>
</feature>
<evidence type="ECO:0000256" key="1">
    <source>
        <dbReference type="ARBA" id="ARBA00004651"/>
    </source>
</evidence>
<protein>
    <submittedName>
        <fullName evidence="7">Polysaccharide biosynthesis protein</fullName>
    </submittedName>
</protein>
<evidence type="ECO:0000256" key="2">
    <source>
        <dbReference type="ARBA" id="ARBA00022475"/>
    </source>
</evidence>
<dbReference type="PANTHER" id="PTHR30250:SF26">
    <property type="entry name" value="PSMA PROTEIN"/>
    <property type="match status" value="1"/>
</dbReference>
<dbReference type="EMBL" id="ADFR01000008">
    <property type="protein sequence ID" value="EFC05647.1"/>
    <property type="molecule type" value="Genomic_DNA"/>
</dbReference>
<feature type="transmembrane region" description="Helical" evidence="6">
    <location>
        <begin position="240"/>
        <end position="262"/>
    </location>
</feature>
<reference evidence="8" key="1">
    <citation type="submission" date="2009-12" db="EMBL/GenBank/DDBJ databases">
        <title>Sequence of Clostridiales genomosp. BVAB3 str. UPII9-5.</title>
        <authorList>
            <person name="Madupu R."/>
            <person name="Durkin A.S."/>
            <person name="Torralba M."/>
            <person name="Methe B."/>
            <person name="Sutton G.G."/>
            <person name="Strausberg R.L."/>
            <person name="Nelson K.E."/>
        </authorList>
    </citation>
    <scope>NUCLEOTIDE SEQUENCE [LARGE SCALE GENOMIC DNA]</scope>
    <source>
        <strain evidence="8">W1219</strain>
    </source>
</reference>